<dbReference type="InterPro" id="IPR007110">
    <property type="entry name" value="Ig-like_dom"/>
</dbReference>
<dbReference type="SUPFAM" id="SSF48726">
    <property type="entry name" value="Immunoglobulin"/>
    <property type="match status" value="2"/>
</dbReference>
<dbReference type="PROSITE" id="PS50835">
    <property type="entry name" value="IG_LIKE"/>
    <property type="match status" value="1"/>
</dbReference>
<dbReference type="EMBL" id="MKHE01000005">
    <property type="protein sequence ID" value="OWK14890.1"/>
    <property type="molecule type" value="Genomic_DNA"/>
</dbReference>
<dbReference type="InterPro" id="IPR050150">
    <property type="entry name" value="IgV_Light_Chain"/>
</dbReference>
<feature type="domain" description="Ig-like" evidence="2">
    <location>
        <begin position="195"/>
        <end position="298"/>
    </location>
</feature>
<evidence type="ECO:0000259" key="2">
    <source>
        <dbReference type="PROSITE" id="PS50835"/>
    </source>
</evidence>
<dbReference type="Gene3D" id="2.60.40.10">
    <property type="entry name" value="Immunoglobulins"/>
    <property type="match status" value="2"/>
</dbReference>
<proteinExistence type="predicted"/>
<accession>A0A212D9H0</accession>
<organism evidence="3 4">
    <name type="scientific">Cervus elaphus hippelaphus</name>
    <name type="common">European red deer</name>
    <dbReference type="NCBI Taxonomy" id="46360"/>
    <lineage>
        <taxon>Eukaryota</taxon>
        <taxon>Metazoa</taxon>
        <taxon>Chordata</taxon>
        <taxon>Craniata</taxon>
        <taxon>Vertebrata</taxon>
        <taxon>Euteleostomi</taxon>
        <taxon>Mammalia</taxon>
        <taxon>Eutheria</taxon>
        <taxon>Laurasiatheria</taxon>
        <taxon>Artiodactyla</taxon>
        <taxon>Ruminantia</taxon>
        <taxon>Pecora</taxon>
        <taxon>Cervidae</taxon>
        <taxon>Cervinae</taxon>
        <taxon>Cervus</taxon>
    </lineage>
</organism>
<evidence type="ECO:0000256" key="1">
    <source>
        <dbReference type="SAM" id="MobiDB-lite"/>
    </source>
</evidence>
<protein>
    <recommendedName>
        <fullName evidence="2">Ig-like domain-containing protein</fullName>
    </recommendedName>
</protein>
<dbReference type="PANTHER" id="PTHR23267">
    <property type="entry name" value="IMMUNOGLOBULIN LIGHT CHAIN"/>
    <property type="match status" value="1"/>
</dbReference>
<dbReference type="SMART" id="SM00406">
    <property type="entry name" value="IGv"/>
    <property type="match status" value="1"/>
</dbReference>
<reference evidence="3 4" key="1">
    <citation type="journal article" date="2018" name="Mol. Genet. Genomics">
        <title>The red deer Cervus elaphus genome CerEla1.0: sequencing, annotating, genes, and chromosomes.</title>
        <authorList>
            <person name="Bana N.A."/>
            <person name="Nyiri A."/>
            <person name="Nagy J."/>
            <person name="Frank K."/>
            <person name="Nagy T."/>
            <person name="Steger V."/>
            <person name="Schiller M."/>
            <person name="Lakatos P."/>
            <person name="Sugar L."/>
            <person name="Horn P."/>
            <person name="Barta E."/>
            <person name="Orosz L."/>
        </authorList>
    </citation>
    <scope>NUCLEOTIDE SEQUENCE [LARGE SCALE GENOMIC DNA]</scope>
    <source>
        <strain evidence="3">Hungarian</strain>
    </source>
</reference>
<dbReference type="Proteomes" id="UP000242450">
    <property type="component" value="Chromosome 5"/>
</dbReference>
<dbReference type="InterPro" id="IPR036179">
    <property type="entry name" value="Ig-like_dom_sf"/>
</dbReference>
<dbReference type="InterPro" id="IPR013106">
    <property type="entry name" value="Ig_V-set"/>
</dbReference>
<sequence length="298" mass="30999">MGAPPSFGGADKRGVGTRSRAGGSEGSVWGISTTAWALLLVTFVTQGSVSGTPGQAVTLSCAGTSSDIGGWSLVYWYQEHPGSALKSLMYDVSKRSSGVLFASQPPSLATRSPCPSPCPCLGSRLTLTVAHRDVDTICTVIQVHGEGMRGLGTRPRAGGSESSIWGVSTMAWALLPVTLLTQGTGEASREADLSPSRELTRVCFSSFLTQPPSVSRNLGQTVTICCAGTSSDVGHYNEVGWYQQLLGSAPKTLIYDVSKRPSGIADRFSGSKSGNTATLTISGLQTEDKAGYYCSSPG</sequence>
<feature type="non-terminal residue" evidence="3">
    <location>
        <position position="298"/>
    </location>
</feature>
<comment type="caution">
    <text evidence="3">The sequence shown here is derived from an EMBL/GenBank/DDBJ whole genome shotgun (WGS) entry which is preliminary data.</text>
</comment>
<keyword evidence="4" id="KW-1185">Reference proteome</keyword>
<dbReference type="Pfam" id="PF07686">
    <property type="entry name" value="V-set"/>
    <property type="match status" value="1"/>
</dbReference>
<evidence type="ECO:0000313" key="3">
    <source>
        <dbReference type="EMBL" id="OWK14890.1"/>
    </source>
</evidence>
<evidence type="ECO:0000313" key="4">
    <source>
        <dbReference type="Proteomes" id="UP000242450"/>
    </source>
</evidence>
<feature type="region of interest" description="Disordered" evidence="1">
    <location>
        <begin position="1"/>
        <end position="24"/>
    </location>
</feature>
<dbReference type="InterPro" id="IPR013783">
    <property type="entry name" value="Ig-like_fold"/>
</dbReference>
<dbReference type="AlphaFoldDB" id="A0A212D9H0"/>
<dbReference type="OrthoDB" id="9049585at2759"/>
<gene>
    <name evidence="3" type="ORF">Celaphus_00000400</name>
</gene>
<name>A0A212D9H0_CEREH</name>